<name>F5IWX1_9BACT</name>
<feature type="chain" id="PRO_5003328914" description="RagB/SusD domain-containing protein" evidence="6">
    <location>
        <begin position="21"/>
        <end position="558"/>
    </location>
</feature>
<evidence type="ECO:0000256" key="6">
    <source>
        <dbReference type="SAM" id="SignalP"/>
    </source>
</evidence>
<dbReference type="eggNOG" id="COG1435">
    <property type="taxonomic scope" value="Bacteria"/>
</dbReference>
<comment type="similarity">
    <text evidence="2">Belongs to the SusD family.</text>
</comment>
<evidence type="ECO:0000313" key="8">
    <source>
        <dbReference type="EMBL" id="EGK02318.1"/>
    </source>
</evidence>
<evidence type="ECO:0000313" key="9">
    <source>
        <dbReference type="Proteomes" id="UP000004913"/>
    </source>
</evidence>
<protein>
    <recommendedName>
        <fullName evidence="7">RagB/SusD domain-containing protein</fullName>
    </recommendedName>
</protein>
<dbReference type="Pfam" id="PF07980">
    <property type="entry name" value="SusD_RagB"/>
    <property type="match status" value="1"/>
</dbReference>
<gene>
    <name evidence="8" type="ORF">HMPREF9455_01588</name>
</gene>
<feature type="signal peptide" evidence="6">
    <location>
        <begin position="1"/>
        <end position="20"/>
    </location>
</feature>
<dbReference type="Gene3D" id="1.25.40.390">
    <property type="match status" value="1"/>
</dbReference>
<evidence type="ECO:0000256" key="1">
    <source>
        <dbReference type="ARBA" id="ARBA00004442"/>
    </source>
</evidence>
<dbReference type="EMBL" id="ADLV01000018">
    <property type="protein sequence ID" value="EGK02318.1"/>
    <property type="molecule type" value="Genomic_DNA"/>
</dbReference>
<keyword evidence="9" id="KW-1185">Reference proteome</keyword>
<comment type="subcellular location">
    <subcellularLocation>
        <location evidence="1">Cell outer membrane</location>
    </subcellularLocation>
</comment>
<dbReference type="Proteomes" id="UP000004913">
    <property type="component" value="Unassembled WGS sequence"/>
</dbReference>
<dbReference type="GO" id="GO:0009279">
    <property type="term" value="C:cell outer membrane"/>
    <property type="evidence" value="ECO:0007669"/>
    <property type="project" value="UniProtKB-SubCell"/>
</dbReference>
<evidence type="ECO:0000256" key="2">
    <source>
        <dbReference type="ARBA" id="ARBA00006275"/>
    </source>
</evidence>
<feature type="domain" description="RagB/SusD" evidence="7">
    <location>
        <begin position="313"/>
        <end position="558"/>
    </location>
</feature>
<organism evidence="8 9">
    <name type="scientific">Dysgonomonas gadei ATCC BAA-286</name>
    <dbReference type="NCBI Taxonomy" id="742766"/>
    <lineage>
        <taxon>Bacteria</taxon>
        <taxon>Pseudomonadati</taxon>
        <taxon>Bacteroidota</taxon>
        <taxon>Bacteroidia</taxon>
        <taxon>Bacteroidales</taxon>
        <taxon>Dysgonomonadaceae</taxon>
        <taxon>Dysgonomonas</taxon>
    </lineage>
</organism>
<evidence type="ECO:0000256" key="5">
    <source>
        <dbReference type="ARBA" id="ARBA00023237"/>
    </source>
</evidence>
<dbReference type="HOGENOM" id="CLU_015553_0_3_10"/>
<evidence type="ECO:0000259" key="7">
    <source>
        <dbReference type="Pfam" id="PF07980"/>
    </source>
</evidence>
<dbReference type="InterPro" id="IPR012944">
    <property type="entry name" value="SusD_RagB_dom"/>
</dbReference>
<evidence type="ECO:0000256" key="4">
    <source>
        <dbReference type="ARBA" id="ARBA00023136"/>
    </source>
</evidence>
<dbReference type="SUPFAM" id="SSF48452">
    <property type="entry name" value="TPR-like"/>
    <property type="match status" value="1"/>
</dbReference>
<keyword evidence="5" id="KW-0998">Cell outer membrane</keyword>
<proteinExistence type="inferred from homology"/>
<keyword evidence="4" id="KW-0472">Membrane</keyword>
<dbReference type="InterPro" id="IPR011990">
    <property type="entry name" value="TPR-like_helical_dom_sf"/>
</dbReference>
<reference evidence="8 9" key="1">
    <citation type="submission" date="2011-04" db="EMBL/GenBank/DDBJ databases">
        <title>The Genome Sequence of Dysgonomonas gadei ATCC BAA-286.</title>
        <authorList>
            <consortium name="The Broad Institute Genome Sequencing Platform"/>
            <person name="Earl A."/>
            <person name="Ward D."/>
            <person name="Feldgarden M."/>
            <person name="Gevers D."/>
            <person name="Pudlo N."/>
            <person name="Martens E."/>
            <person name="Allen-Vercoe E."/>
            <person name="Young S.K."/>
            <person name="Zeng Q."/>
            <person name="Gargeya S."/>
            <person name="Fitzgerald M."/>
            <person name="Haas B."/>
            <person name="Abouelleil A."/>
            <person name="Alvarado L."/>
            <person name="Arachchi H.M."/>
            <person name="Berlin A."/>
            <person name="Brown A."/>
            <person name="Chapman S.B."/>
            <person name="Chen Z."/>
            <person name="Dunbar C."/>
            <person name="Freedman E."/>
            <person name="Gearin G."/>
            <person name="Gellesch M."/>
            <person name="Goldberg J."/>
            <person name="Griggs A."/>
            <person name="Gujja S."/>
            <person name="Heiman D."/>
            <person name="Howarth C."/>
            <person name="Larson L."/>
            <person name="Lui A."/>
            <person name="MacDonald P.J.P."/>
            <person name="Mehta T."/>
            <person name="Montmayeur A."/>
            <person name="Murphy C."/>
            <person name="Neiman D."/>
            <person name="Pearson M."/>
            <person name="Priest M."/>
            <person name="Roberts A."/>
            <person name="Saif S."/>
            <person name="Shea T."/>
            <person name="Shenoy N."/>
            <person name="Sisk P."/>
            <person name="Stolte C."/>
            <person name="Sykes S."/>
            <person name="Yandava C."/>
            <person name="Wortman J."/>
            <person name="Nusbaum C."/>
            <person name="Birren B."/>
        </authorList>
    </citation>
    <scope>NUCLEOTIDE SEQUENCE [LARGE SCALE GENOMIC DNA]</scope>
    <source>
        <strain evidence="8 9">ATCC BAA-286</strain>
    </source>
</reference>
<keyword evidence="3 6" id="KW-0732">Signal</keyword>
<dbReference type="AlphaFoldDB" id="F5IWX1"/>
<evidence type="ECO:0000256" key="3">
    <source>
        <dbReference type="ARBA" id="ARBA00022729"/>
    </source>
</evidence>
<dbReference type="RefSeq" id="WP_006799103.1">
    <property type="nucleotide sequence ID" value="NZ_GL891981.1"/>
</dbReference>
<accession>F5IWX1</accession>
<dbReference type="STRING" id="742766.HMPREF9455_01588"/>
<dbReference type="PROSITE" id="PS51257">
    <property type="entry name" value="PROKAR_LIPOPROTEIN"/>
    <property type="match status" value="1"/>
</dbReference>
<comment type="caution">
    <text evidence="8">The sequence shown here is derived from an EMBL/GenBank/DDBJ whole genome shotgun (WGS) entry which is preliminary data.</text>
</comment>
<sequence>MKKILKYVALSLFLAAFTGCEDMLDNNVDTNLKPEQIYVNYDRMKSVAMGAYGYAYEISGFYKFDGTLKACMTDEAEETNYSSTVQIFNLGSWGKDDNPDDLYATFYEGVRHCCLFLENSESYKQILATDTISSSGRENYKKQCEDIEFFRQEVRFLKAFYYFELVKRYGGVSLVKHSLAFDDDLKVPRSDFETCVNYIVEECDAVKDKVTVDWVADGKPNEHGRITKGVVLALKSKVLLYAASKYYNPSNDIEKWKKAASAAKELIDMNKYGLYSNYQTLFQAPQSYNSNEVIFYVRHFNSNALEKSCYPIGTPGGRSGVTPTDNLVEAYEKLSGWSASAPYDKVDPRMQMSIVVNNSTWNGRTIQTYLGGIDGIDQKNASRTGYYLKKFLSANLQLQGSPEGTSMKSWIVFRYGEILLNYAEAMNEAYGPDTKPAGYTKSAREAINQVRSRTGVNMPSVTATDYSQMKEAIEKERQVELAFEDHRYWDLKRWKKGSVLGEPIYGTRITKDASAGTFSYQKVKVEDRVFDESKMYLYPIPQSEINKYPDILTQNPGW</sequence>